<evidence type="ECO:0000313" key="1">
    <source>
        <dbReference type="EMBL" id="QDC33669.1"/>
    </source>
</evidence>
<organism evidence="1">
    <name type="scientific">Neospora caninum</name>
    <name type="common">Coccidian parasite</name>
    <dbReference type="NCBI Taxonomy" id="29176"/>
    <lineage>
        <taxon>Eukaryota</taxon>
        <taxon>Sar</taxon>
        <taxon>Alveolata</taxon>
        <taxon>Apicomplexa</taxon>
        <taxon>Conoidasida</taxon>
        <taxon>Coccidia</taxon>
        <taxon>Eucoccidiorida</taxon>
        <taxon>Eimeriorina</taxon>
        <taxon>Sarcocystidae</taxon>
        <taxon>Neospora</taxon>
    </lineage>
</organism>
<dbReference type="EMBL" id="MK770339">
    <property type="protein sequence ID" value="QDC33669.1"/>
    <property type="molecule type" value="Genomic_DNA"/>
</dbReference>
<protein>
    <submittedName>
        <fullName evidence="1">ORF-C</fullName>
    </submittedName>
</protein>
<proteinExistence type="predicted"/>
<dbReference type="AlphaFoldDB" id="A0A4Y5UM80"/>
<accession>A0A4Y5UM80</accession>
<gene>
    <name evidence="1" type="primary">ORF-C</name>
</gene>
<reference evidence="1" key="1">
    <citation type="submission" date="2019-04" db="EMBL/GenBank/DDBJ databases">
        <title>Contribution of introns to the species diversity associated with the apicomplexan parasite, Neospora caninum.</title>
        <authorList>
            <person name="Calarco L.M."/>
            <person name="Ellis J.T."/>
        </authorList>
    </citation>
    <scope>NUCLEOTIDE SEQUENCE</scope>
    <source>
        <strain evidence="1">NC-Liverpool</strain>
    </source>
</reference>
<name>A0A4Y5UM80_NEOCA</name>
<sequence>MLKKIKFIYKKTILKSFLDKKIGFYIIKKKIYVFNFKQFLQNLKIGNSFTKKFLYRLFYCLKQIYNKYIC</sequence>